<accession>A0A4Z2JAV5</accession>
<keyword evidence="1" id="KW-1133">Transmembrane helix</keyword>
<dbReference type="EMBL" id="SRLO01000011">
    <property type="protein sequence ID" value="TNN87127.1"/>
    <property type="molecule type" value="Genomic_DNA"/>
</dbReference>
<protein>
    <submittedName>
        <fullName evidence="2">Uncharacterized protein</fullName>
    </submittedName>
</protein>
<keyword evidence="3" id="KW-1185">Reference proteome</keyword>
<proteinExistence type="predicted"/>
<keyword evidence="1" id="KW-0812">Transmembrane</keyword>
<sequence>MIDGIDESEADVCVVVGREHDIKELFALGVKLPQPRVHSLQSLDTTEHRYEMSCSFSMLKRTRADTQMVMAFSGLGWRRREWKLIETAPVSGCCIRKAVLTGFLVGVEGFNTVLASSQRFFSWSCRFSLACRSDRNSVAWVRMATFGVLADSRPGIWSRRARKRDRRSFLLFRSRKLWFRLRLFCILLLFFLIFFLIVIIIVVVVIIIIIIVVVVFIVIRVTVWGAGGVVVLLPVDGHVKAFGAGVSPDRDGHRRSGVHQPHPVLLALHSDNIDFLFIVICGHT</sequence>
<evidence type="ECO:0000313" key="3">
    <source>
        <dbReference type="Proteomes" id="UP000314294"/>
    </source>
</evidence>
<dbReference type="AlphaFoldDB" id="A0A4Z2JAV5"/>
<organism evidence="2 3">
    <name type="scientific">Liparis tanakae</name>
    <name type="common">Tanaka's snailfish</name>
    <dbReference type="NCBI Taxonomy" id="230148"/>
    <lineage>
        <taxon>Eukaryota</taxon>
        <taxon>Metazoa</taxon>
        <taxon>Chordata</taxon>
        <taxon>Craniata</taxon>
        <taxon>Vertebrata</taxon>
        <taxon>Euteleostomi</taxon>
        <taxon>Actinopterygii</taxon>
        <taxon>Neopterygii</taxon>
        <taxon>Teleostei</taxon>
        <taxon>Neoteleostei</taxon>
        <taxon>Acanthomorphata</taxon>
        <taxon>Eupercaria</taxon>
        <taxon>Perciformes</taxon>
        <taxon>Cottioidei</taxon>
        <taxon>Cottales</taxon>
        <taxon>Liparidae</taxon>
        <taxon>Liparis</taxon>
    </lineage>
</organism>
<evidence type="ECO:0000256" key="1">
    <source>
        <dbReference type="SAM" id="Phobius"/>
    </source>
</evidence>
<dbReference type="Proteomes" id="UP000314294">
    <property type="component" value="Unassembled WGS sequence"/>
</dbReference>
<comment type="caution">
    <text evidence="2">The sequence shown here is derived from an EMBL/GenBank/DDBJ whole genome shotgun (WGS) entry which is preliminary data.</text>
</comment>
<reference evidence="2 3" key="1">
    <citation type="submission" date="2019-03" db="EMBL/GenBank/DDBJ databases">
        <title>First draft genome of Liparis tanakae, snailfish: a comprehensive survey of snailfish specific genes.</title>
        <authorList>
            <person name="Kim W."/>
            <person name="Song I."/>
            <person name="Jeong J.-H."/>
            <person name="Kim D."/>
            <person name="Kim S."/>
            <person name="Ryu S."/>
            <person name="Song J.Y."/>
            <person name="Lee S.K."/>
        </authorList>
    </citation>
    <scope>NUCLEOTIDE SEQUENCE [LARGE SCALE GENOMIC DNA]</scope>
    <source>
        <tissue evidence="2">Muscle</tissue>
    </source>
</reference>
<evidence type="ECO:0000313" key="2">
    <source>
        <dbReference type="EMBL" id="TNN87127.1"/>
    </source>
</evidence>
<feature type="transmembrane region" description="Helical" evidence="1">
    <location>
        <begin position="177"/>
        <end position="201"/>
    </location>
</feature>
<keyword evidence="1" id="KW-0472">Membrane</keyword>
<feature type="transmembrane region" description="Helical" evidence="1">
    <location>
        <begin position="207"/>
        <end position="233"/>
    </location>
</feature>
<name>A0A4Z2JAV5_9TELE</name>
<gene>
    <name evidence="2" type="ORF">EYF80_002329</name>
</gene>